<dbReference type="EMBL" id="BOOF01000067">
    <property type="protein sequence ID" value="GIH67137.1"/>
    <property type="molecule type" value="Genomic_DNA"/>
</dbReference>
<dbReference type="InterPro" id="IPR003658">
    <property type="entry name" value="Anti-sigma_ant"/>
</dbReference>
<protein>
    <recommendedName>
        <fullName evidence="2">Anti-sigma factor antagonist</fullName>
    </recommendedName>
</protein>
<evidence type="ECO:0000256" key="1">
    <source>
        <dbReference type="ARBA" id="ARBA00009013"/>
    </source>
</evidence>
<dbReference type="PANTHER" id="PTHR33495">
    <property type="entry name" value="ANTI-SIGMA FACTOR ANTAGONIST TM_1081-RELATED-RELATED"/>
    <property type="match status" value="1"/>
</dbReference>
<accession>A0ABQ4H0C2</accession>
<proteinExistence type="inferred from homology"/>
<reference evidence="4 5" key="1">
    <citation type="submission" date="2021-01" db="EMBL/GenBank/DDBJ databases">
        <title>Whole genome shotgun sequence of Microbispora siamensis NBRC 104113.</title>
        <authorList>
            <person name="Komaki H."/>
            <person name="Tamura T."/>
        </authorList>
    </citation>
    <scope>NUCLEOTIDE SEQUENCE [LARGE SCALE GENOMIC DNA]</scope>
    <source>
        <strain evidence="4 5">NBRC 104113</strain>
    </source>
</reference>
<dbReference type="CDD" id="cd07043">
    <property type="entry name" value="STAS_anti-anti-sigma_factors"/>
    <property type="match status" value="1"/>
</dbReference>
<organism evidence="4 5">
    <name type="scientific">Microbispora siamensis</name>
    <dbReference type="NCBI Taxonomy" id="564413"/>
    <lineage>
        <taxon>Bacteria</taxon>
        <taxon>Bacillati</taxon>
        <taxon>Actinomycetota</taxon>
        <taxon>Actinomycetes</taxon>
        <taxon>Streptosporangiales</taxon>
        <taxon>Streptosporangiaceae</taxon>
        <taxon>Microbispora</taxon>
    </lineage>
</organism>
<feature type="domain" description="STAS" evidence="3">
    <location>
        <begin position="9"/>
        <end position="118"/>
    </location>
</feature>
<dbReference type="Proteomes" id="UP000660454">
    <property type="component" value="Unassembled WGS sequence"/>
</dbReference>
<dbReference type="InterPro" id="IPR002645">
    <property type="entry name" value="STAS_dom"/>
</dbReference>
<evidence type="ECO:0000256" key="2">
    <source>
        <dbReference type="RuleBase" id="RU003749"/>
    </source>
</evidence>
<dbReference type="InterPro" id="IPR036513">
    <property type="entry name" value="STAS_dom_sf"/>
</dbReference>
<evidence type="ECO:0000313" key="5">
    <source>
        <dbReference type="Proteomes" id="UP000660454"/>
    </source>
</evidence>
<evidence type="ECO:0000259" key="3">
    <source>
        <dbReference type="PROSITE" id="PS50801"/>
    </source>
</evidence>
<dbReference type="Pfam" id="PF01740">
    <property type="entry name" value="STAS"/>
    <property type="match status" value="1"/>
</dbReference>
<dbReference type="SUPFAM" id="SSF52091">
    <property type="entry name" value="SpoIIaa-like"/>
    <property type="match status" value="1"/>
</dbReference>
<dbReference type="PANTHER" id="PTHR33495:SF2">
    <property type="entry name" value="ANTI-SIGMA FACTOR ANTAGONIST TM_1081-RELATED"/>
    <property type="match status" value="1"/>
</dbReference>
<dbReference type="PROSITE" id="PS50801">
    <property type="entry name" value="STAS"/>
    <property type="match status" value="1"/>
</dbReference>
<dbReference type="RefSeq" id="WP_179155555.1">
    <property type="nucleotide sequence ID" value="NZ_BOOF01000067.1"/>
</dbReference>
<dbReference type="Gene3D" id="3.30.750.24">
    <property type="entry name" value="STAS domain"/>
    <property type="match status" value="1"/>
</dbReference>
<evidence type="ECO:0000313" key="4">
    <source>
        <dbReference type="EMBL" id="GIH67137.1"/>
    </source>
</evidence>
<dbReference type="NCBIfam" id="TIGR00377">
    <property type="entry name" value="ant_ant_sig"/>
    <property type="match status" value="1"/>
</dbReference>
<sequence>MIPPASPAFDIRSRHDRDWVILTVTGDLDRSTAERLKAAVRTVWKVEPAGLVLDLAAVSFCDSAGLSALVYVLRGCQALDIGIALAAVEPRVERILSLTRLLSAFDRYQSVEEALDAGGDGQSSGSP</sequence>
<gene>
    <name evidence="4" type="primary">rsbV_5</name>
    <name evidence="4" type="ORF">Msi02_79540</name>
</gene>
<comment type="caution">
    <text evidence="4">The sequence shown here is derived from an EMBL/GenBank/DDBJ whole genome shotgun (WGS) entry which is preliminary data.</text>
</comment>
<name>A0ABQ4H0C2_9ACTN</name>
<comment type="similarity">
    <text evidence="1 2">Belongs to the anti-sigma-factor antagonist family.</text>
</comment>
<keyword evidence="5" id="KW-1185">Reference proteome</keyword>